<feature type="signal peptide" evidence="1">
    <location>
        <begin position="1"/>
        <end position="23"/>
    </location>
</feature>
<evidence type="ECO:0000313" key="3">
    <source>
        <dbReference type="Proteomes" id="UP001317629"/>
    </source>
</evidence>
<reference evidence="2 3" key="1">
    <citation type="journal article" date="2023" name="Int. J. Syst. Evol. Microbiol.">
        <title>Methylocystis iwaonis sp. nov., a type II methane-oxidizing bacterium from surface soil of a rice paddy field in Japan, and emended description of the genus Methylocystis (ex Whittenbury et al. 1970) Bowman et al. 1993.</title>
        <authorList>
            <person name="Kaise H."/>
            <person name="Sawadogo J.B."/>
            <person name="Alam M.S."/>
            <person name="Ueno C."/>
            <person name="Dianou D."/>
            <person name="Shinjo R."/>
            <person name="Asakawa S."/>
        </authorList>
    </citation>
    <scope>NUCLEOTIDE SEQUENCE [LARGE SCALE GENOMIC DNA]</scope>
    <source>
        <strain evidence="2 3">SS37A-Re</strain>
    </source>
</reference>
<evidence type="ECO:0000256" key="1">
    <source>
        <dbReference type="SAM" id="SignalP"/>
    </source>
</evidence>
<dbReference type="Proteomes" id="UP001317629">
    <property type="component" value="Chromosome"/>
</dbReference>
<dbReference type="EMBL" id="AP027142">
    <property type="protein sequence ID" value="BDV33269.1"/>
    <property type="molecule type" value="Genomic_DNA"/>
</dbReference>
<sequence>MKAGFTGLGALAVAAGLSTFGVAAFELPKVGVPEWFGGGANGESLAPGATADCPVIVNEDGSQMIRSPAGADSAAVHHQLSIKSTARECIVEGDHLTIRVGVEGDAMLGPVGAAGSYGGVVRVALRRTKDDSIVSSKTYRVSATVPSGAARADFRFLADPLIAPTVAKAQEDYEILVGFTDGAAAGEAPVHKKKKGRR</sequence>
<feature type="chain" id="PRO_5046922582" description="Invasion associated locus B family protein" evidence="1">
    <location>
        <begin position="24"/>
        <end position="198"/>
    </location>
</feature>
<dbReference type="RefSeq" id="WP_281930646.1">
    <property type="nucleotide sequence ID" value="NZ_AP027142.1"/>
</dbReference>
<accession>A0ABM8E5M2</accession>
<evidence type="ECO:0008006" key="4">
    <source>
        <dbReference type="Google" id="ProtNLM"/>
    </source>
</evidence>
<keyword evidence="3" id="KW-1185">Reference proteome</keyword>
<keyword evidence="1" id="KW-0732">Signal</keyword>
<organism evidence="2 3">
    <name type="scientific">Methylocystis iwaonis</name>
    <dbReference type="NCBI Taxonomy" id="2885079"/>
    <lineage>
        <taxon>Bacteria</taxon>
        <taxon>Pseudomonadati</taxon>
        <taxon>Pseudomonadota</taxon>
        <taxon>Alphaproteobacteria</taxon>
        <taxon>Hyphomicrobiales</taxon>
        <taxon>Methylocystaceae</taxon>
        <taxon>Methylocystis</taxon>
    </lineage>
</organism>
<evidence type="ECO:0000313" key="2">
    <source>
        <dbReference type="EMBL" id="BDV33269.1"/>
    </source>
</evidence>
<protein>
    <recommendedName>
        <fullName evidence="4">Invasion associated locus B family protein</fullName>
    </recommendedName>
</protein>
<name>A0ABM8E5M2_9HYPH</name>
<gene>
    <name evidence="2" type="ORF">SS37A_07980</name>
</gene>
<proteinExistence type="predicted"/>